<sequence>MNEIPYFYQNRSPCCIFLPCSLLCELDCVILHYKYTGTNYAQIVRVSGSSSFGRVVKCTLLCFLKLALGIVLKLASGMKIEHKNNHIVEFTFTLSRRKCTYKSRSTMSKRTSNSKKSPRSFQELQMCSCVVLLHYSCTDTENTLFTDGPDNQDSRPPKFTSQTRHFTIATNGSLKFADLADLGYVNAKTLLGKTFSTIHRLPGDLCKPAVGVEKIPDRLKIDFETFSYTWPRLAECEALLRSATPRSYRGGNIEESNEQMMLHACTQMRYSNKKILWTFNVSCGVLLLSSGDSNSNLNTRTKPMTKQHLLRKRQMLSDGTVPEEEEEKEEEKGIGGRFVRASKIEKEKVVQTISIPDVLYQEFDDGLLKIGVQAKLEPIVSSLREIYSVSNIIDAYYGSNEISKPNPPGGELNATWIILGNIQKEPVAN</sequence>
<dbReference type="EMBL" id="KQ435762">
    <property type="protein sequence ID" value="KOX75438.1"/>
    <property type="molecule type" value="Genomic_DNA"/>
</dbReference>
<gene>
    <name evidence="1" type="ORF">WN51_12182</name>
</gene>
<accession>A0A0N0BGY0</accession>
<evidence type="ECO:0000313" key="2">
    <source>
        <dbReference type="Proteomes" id="UP000053105"/>
    </source>
</evidence>
<dbReference type="Proteomes" id="UP000053105">
    <property type="component" value="Unassembled WGS sequence"/>
</dbReference>
<dbReference type="AlphaFoldDB" id="A0A0N0BGY0"/>
<organism evidence="1 2">
    <name type="scientific">Melipona quadrifasciata</name>
    <dbReference type="NCBI Taxonomy" id="166423"/>
    <lineage>
        <taxon>Eukaryota</taxon>
        <taxon>Metazoa</taxon>
        <taxon>Ecdysozoa</taxon>
        <taxon>Arthropoda</taxon>
        <taxon>Hexapoda</taxon>
        <taxon>Insecta</taxon>
        <taxon>Pterygota</taxon>
        <taxon>Neoptera</taxon>
        <taxon>Endopterygota</taxon>
        <taxon>Hymenoptera</taxon>
        <taxon>Apocrita</taxon>
        <taxon>Aculeata</taxon>
        <taxon>Apoidea</taxon>
        <taxon>Anthophila</taxon>
        <taxon>Apidae</taxon>
        <taxon>Melipona</taxon>
    </lineage>
</organism>
<proteinExistence type="predicted"/>
<name>A0A0N0BGY0_9HYME</name>
<protein>
    <submittedName>
        <fullName evidence="1">Uncharacterized protein</fullName>
    </submittedName>
</protein>
<reference evidence="1 2" key="1">
    <citation type="submission" date="2015-07" db="EMBL/GenBank/DDBJ databases">
        <title>The genome of Melipona quadrifasciata.</title>
        <authorList>
            <person name="Pan H."/>
            <person name="Kapheim K."/>
        </authorList>
    </citation>
    <scope>NUCLEOTIDE SEQUENCE [LARGE SCALE GENOMIC DNA]</scope>
    <source>
        <strain evidence="1">0111107301</strain>
        <tissue evidence="1">Whole body</tissue>
    </source>
</reference>
<keyword evidence="2" id="KW-1185">Reference proteome</keyword>
<evidence type="ECO:0000313" key="1">
    <source>
        <dbReference type="EMBL" id="KOX75438.1"/>
    </source>
</evidence>